<evidence type="ECO:0000256" key="1">
    <source>
        <dbReference type="SAM" id="MobiDB-lite"/>
    </source>
</evidence>
<protein>
    <submittedName>
        <fullName evidence="2">Uncharacterized protein</fullName>
    </submittedName>
</protein>
<feature type="region of interest" description="Disordered" evidence="1">
    <location>
        <begin position="1"/>
        <end position="27"/>
    </location>
</feature>
<proteinExistence type="predicted"/>
<name>L1KGU0_9ACTN</name>
<keyword evidence="3" id="KW-1185">Reference proteome</keyword>
<organism evidence="2 3">
    <name type="scientific">Streptomyces ipomoeae 91-03</name>
    <dbReference type="NCBI Taxonomy" id="698759"/>
    <lineage>
        <taxon>Bacteria</taxon>
        <taxon>Bacillati</taxon>
        <taxon>Actinomycetota</taxon>
        <taxon>Actinomycetes</taxon>
        <taxon>Kitasatosporales</taxon>
        <taxon>Streptomycetaceae</taxon>
        <taxon>Streptomyces</taxon>
    </lineage>
</organism>
<gene>
    <name evidence="2" type="ORF">STRIP9103_04212</name>
</gene>
<reference evidence="2 3" key="1">
    <citation type="submission" date="2012-11" db="EMBL/GenBank/DDBJ databases">
        <authorList>
            <person name="Huguet-Tapia J.C."/>
            <person name="Durkin A.S."/>
            <person name="Pettis G.S."/>
            <person name="Badger J.H."/>
        </authorList>
    </citation>
    <scope>NUCLEOTIDE SEQUENCE [LARGE SCALE GENOMIC DNA]</scope>
    <source>
        <strain evidence="2 3">91-03</strain>
    </source>
</reference>
<sequence>MRSGPLGLPPRGPVAACRPAPARAETPVTAERDGYLPTAAATATTANISTSTPAMIRLRVFGSTHRA</sequence>
<evidence type="ECO:0000313" key="2">
    <source>
        <dbReference type="EMBL" id="EKX60016.1"/>
    </source>
</evidence>
<dbReference type="AlphaFoldDB" id="L1KGU0"/>
<feature type="compositionally biased region" description="Low complexity" evidence="1">
    <location>
        <begin position="13"/>
        <end position="24"/>
    </location>
</feature>
<comment type="caution">
    <text evidence="2">The sequence shown here is derived from an EMBL/GenBank/DDBJ whole genome shotgun (WGS) entry which is preliminary data.</text>
</comment>
<dbReference type="EMBL" id="AEJC01000686">
    <property type="protein sequence ID" value="EKX60016.1"/>
    <property type="molecule type" value="Genomic_DNA"/>
</dbReference>
<dbReference type="Proteomes" id="UP000010411">
    <property type="component" value="Unassembled WGS sequence"/>
</dbReference>
<evidence type="ECO:0000313" key="3">
    <source>
        <dbReference type="Proteomes" id="UP000010411"/>
    </source>
</evidence>
<accession>L1KGU0</accession>